<dbReference type="InterPro" id="IPR050549">
    <property type="entry name" value="MFS_Trehalose_Transporter"/>
</dbReference>
<dbReference type="Gene3D" id="1.20.1250.20">
    <property type="entry name" value="MFS general substrate transporter like domains"/>
    <property type="match status" value="3"/>
</dbReference>
<dbReference type="GO" id="GO:0016020">
    <property type="term" value="C:membrane"/>
    <property type="evidence" value="ECO:0007669"/>
    <property type="project" value="UniProtKB-SubCell"/>
</dbReference>
<organism evidence="10 11">
    <name type="scientific">Arabis nemorensis</name>
    <dbReference type="NCBI Taxonomy" id="586526"/>
    <lineage>
        <taxon>Eukaryota</taxon>
        <taxon>Viridiplantae</taxon>
        <taxon>Streptophyta</taxon>
        <taxon>Embryophyta</taxon>
        <taxon>Tracheophyta</taxon>
        <taxon>Spermatophyta</taxon>
        <taxon>Magnoliopsida</taxon>
        <taxon>eudicotyledons</taxon>
        <taxon>Gunneridae</taxon>
        <taxon>Pentapetalae</taxon>
        <taxon>rosids</taxon>
        <taxon>malvids</taxon>
        <taxon>Brassicales</taxon>
        <taxon>Brassicaceae</taxon>
        <taxon>Arabideae</taxon>
        <taxon>Arabis</taxon>
    </lineage>
</organism>
<dbReference type="SUPFAM" id="SSF103473">
    <property type="entry name" value="MFS general substrate transporter"/>
    <property type="match status" value="2"/>
</dbReference>
<keyword evidence="4" id="KW-0762">Sugar transport</keyword>
<gene>
    <name evidence="10" type="ORF">ANE_LOCUS18250</name>
</gene>
<keyword evidence="5 8" id="KW-0812">Transmembrane</keyword>
<comment type="similarity">
    <text evidence="2">Belongs to the major facilitator superfamily. Sugar transporter (TC 2.A.1.1) family.</text>
</comment>
<feature type="transmembrane region" description="Helical" evidence="8">
    <location>
        <begin position="345"/>
        <end position="363"/>
    </location>
</feature>
<keyword evidence="11" id="KW-1185">Reference proteome</keyword>
<evidence type="ECO:0000313" key="11">
    <source>
        <dbReference type="Proteomes" id="UP000489600"/>
    </source>
</evidence>
<evidence type="ECO:0000256" key="3">
    <source>
        <dbReference type="ARBA" id="ARBA00022448"/>
    </source>
</evidence>
<comment type="subcellular location">
    <subcellularLocation>
        <location evidence="1">Membrane</location>
        <topology evidence="1">Multi-pass membrane protein</topology>
    </subcellularLocation>
</comment>
<dbReference type="InterPro" id="IPR036259">
    <property type="entry name" value="MFS_trans_sf"/>
</dbReference>
<dbReference type="GO" id="GO:0022857">
    <property type="term" value="F:transmembrane transporter activity"/>
    <property type="evidence" value="ECO:0007669"/>
    <property type="project" value="InterPro"/>
</dbReference>
<evidence type="ECO:0000256" key="1">
    <source>
        <dbReference type="ARBA" id="ARBA00004141"/>
    </source>
</evidence>
<dbReference type="InterPro" id="IPR020846">
    <property type="entry name" value="MFS_dom"/>
</dbReference>
<protein>
    <recommendedName>
        <fullName evidence="9">Major facilitator superfamily (MFS) profile domain-containing protein</fullName>
    </recommendedName>
</protein>
<keyword evidence="6 8" id="KW-1133">Transmembrane helix</keyword>
<evidence type="ECO:0000256" key="5">
    <source>
        <dbReference type="ARBA" id="ARBA00022692"/>
    </source>
</evidence>
<dbReference type="Proteomes" id="UP000489600">
    <property type="component" value="Unassembled WGS sequence"/>
</dbReference>
<keyword evidence="7 8" id="KW-0472">Membrane</keyword>
<feature type="domain" description="Major facilitator superfamily (MFS) profile" evidence="9">
    <location>
        <begin position="34"/>
        <end position="389"/>
    </location>
</feature>
<proteinExistence type="inferred from homology"/>
<dbReference type="Pfam" id="PF00083">
    <property type="entry name" value="Sugar_tr"/>
    <property type="match status" value="3"/>
</dbReference>
<feature type="transmembrane region" description="Helical" evidence="8">
    <location>
        <begin position="72"/>
        <end position="91"/>
    </location>
</feature>
<evidence type="ECO:0000256" key="2">
    <source>
        <dbReference type="ARBA" id="ARBA00010992"/>
    </source>
</evidence>
<dbReference type="PANTHER" id="PTHR48021:SF70">
    <property type="entry name" value="SUGAR TRANSPORTER ERD6-LIKE 15"/>
    <property type="match status" value="1"/>
</dbReference>
<dbReference type="OrthoDB" id="1048402at2759"/>
<evidence type="ECO:0000256" key="7">
    <source>
        <dbReference type="ARBA" id="ARBA00023136"/>
    </source>
</evidence>
<dbReference type="PANTHER" id="PTHR48021">
    <property type="match status" value="1"/>
</dbReference>
<dbReference type="PROSITE" id="PS00217">
    <property type="entry name" value="SUGAR_TRANSPORT_2"/>
    <property type="match status" value="1"/>
</dbReference>
<dbReference type="InterPro" id="IPR005828">
    <property type="entry name" value="MFS_sugar_transport-like"/>
</dbReference>
<dbReference type="InterPro" id="IPR005829">
    <property type="entry name" value="Sugar_transporter_CS"/>
</dbReference>
<evidence type="ECO:0000256" key="6">
    <source>
        <dbReference type="ARBA" id="ARBA00022989"/>
    </source>
</evidence>
<feature type="transmembrane region" description="Helical" evidence="8">
    <location>
        <begin position="98"/>
        <end position="117"/>
    </location>
</feature>
<keyword evidence="3" id="KW-0813">Transport</keyword>
<evidence type="ECO:0000256" key="4">
    <source>
        <dbReference type="ARBA" id="ARBA00022597"/>
    </source>
</evidence>
<feature type="transmembrane region" description="Helical" evidence="8">
    <location>
        <begin position="31"/>
        <end position="52"/>
    </location>
</feature>
<feature type="transmembrane region" description="Helical" evidence="8">
    <location>
        <begin position="218"/>
        <end position="243"/>
    </location>
</feature>
<comment type="caution">
    <text evidence="10">The sequence shown here is derived from an EMBL/GenBank/DDBJ whole genome shotgun (WGS) entry which is preliminary data.</text>
</comment>
<accession>A0A565C2C5</accession>
<feature type="transmembrane region" description="Helical" evidence="8">
    <location>
        <begin position="277"/>
        <end position="301"/>
    </location>
</feature>
<feature type="transmembrane region" description="Helical" evidence="8">
    <location>
        <begin position="129"/>
        <end position="146"/>
    </location>
</feature>
<sequence>MEEEGLLQSPNSNKSSSSFLSEISNVSTTPFVLAFTVCSCGAFVFGCVNGYSAPTQSGIMKDLNLSVADYSLFGSILTVGLILGAIICGKLTDLVGRVYTIWITNTLFLIGWFTIAFAKGVWMLDIGRLLHGIALGISAYLGPIYMTELTPRKLRGTVSSLSQANVGREKEVKEVLLSLRGAKSDISDEAKEILEYAEHEKQQQDSDLGFFKVFQRKYAFPLTIGVALVALPELGGLTGYTFYTDSIFTSTGVSSDFGFISTSLVQENHYWETKTPILALISVLVYFGSYGIGMSAIPWIIISEIYPLNVKGAAGTVCNLVGSISSWLVAYSFNYLLQWSPTGTFLMFATVTGLGFVFIAKLVPETKGKSLEEIQSLFTDDSPLEDSTS</sequence>
<reference evidence="10" key="1">
    <citation type="submission" date="2019-07" db="EMBL/GenBank/DDBJ databases">
        <authorList>
            <person name="Dittberner H."/>
        </authorList>
    </citation>
    <scope>NUCLEOTIDE SEQUENCE [LARGE SCALE GENOMIC DNA]</scope>
</reference>
<name>A0A565C2C5_9BRAS</name>
<evidence type="ECO:0000256" key="8">
    <source>
        <dbReference type="SAM" id="Phobius"/>
    </source>
</evidence>
<dbReference type="PROSITE" id="PS50850">
    <property type="entry name" value="MFS"/>
    <property type="match status" value="1"/>
</dbReference>
<evidence type="ECO:0000259" key="9">
    <source>
        <dbReference type="PROSITE" id="PS50850"/>
    </source>
</evidence>
<dbReference type="EMBL" id="CABITT030000006">
    <property type="protein sequence ID" value="VVB07806.1"/>
    <property type="molecule type" value="Genomic_DNA"/>
</dbReference>
<evidence type="ECO:0000313" key="10">
    <source>
        <dbReference type="EMBL" id="VVB07806.1"/>
    </source>
</evidence>
<dbReference type="AlphaFoldDB" id="A0A565C2C5"/>